<dbReference type="SUPFAM" id="SSF52922">
    <property type="entry name" value="TK C-terminal domain-like"/>
    <property type="match status" value="1"/>
</dbReference>
<name>A0A4P2QQ84_SORCE</name>
<accession>A0A4P2QQ84</accession>
<evidence type="ECO:0000256" key="5">
    <source>
        <dbReference type="SAM" id="MobiDB-lite"/>
    </source>
</evidence>
<dbReference type="PANTHER" id="PTHR11516">
    <property type="entry name" value="PYRUVATE DEHYDROGENASE E1 COMPONENT, ALPHA SUBUNIT BACTERIAL AND ORGANELLAR"/>
    <property type="match status" value="1"/>
</dbReference>
<feature type="domain" description="Transketolase-like pyrimidine-binding" evidence="6">
    <location>
        <begin position="330"/>
        <end position="506"/>
    </location>
</feature>
<dbReference type="AlphaFoldDB" id="A0A4P2QQ84"/>
<dbReference type="SUPFAM" id="SSF52518">
    <property type="entry name" value="Thiamin diphosphate-binding fold (THDP-binding)"/>
    <property type="match status" value="2"/>
</dbReference>
<reference evidence="7 8" key="1">
    <citation type="submission" date="2015-09" db="EMBL/GenBank/DDBJ databases">
        <title>Sorangium comparison.</title>
        <authorList>
            <person name="Zaburannyi N."/>
            <person name="Bunk B."/>
            <person name="Overmann J."/>
            <person name="Mueller R."/>
        </authorList>
    </citation>
    <scope>NUCLEOTIDE SEQUENCE [LARGE SCALE GENOMIC DNA]</scope>
    <source>
        <strain evidence="7 8">So ce836</strain>
    </source>
</reference>
<keyword evidence="4" id="KW-0786">Thiamine pyrophosphate</keyword>
<dbReference type="SMART" id="SM00861">
    <property type="entry name" value="Transket_pyr"/>
    <property type="match status" value="1"/>
</dbReference>
<dbReference type="PANTHER" id="PTHR11516:SF2">
    <property type="entry name" value="PYRUVATE DEHYDROGENASE ALPHA SUBUNIT"/>
    <property type="match status" value="1"/>
</dbReference>
<dbReference type="Gene3D" id="3.40.50.970">
    <property type="match status" value="2"/>
</dbReference>
<sequence length="681" mass="73929">MSVEDTTMTAASPLSDVERRLFRKSLLIRETEEALLRLYAEGELHGTVHTCIGQELSGAIVCEFLQPEDSIFSNHRCHGHFLSRVGDVTGLIAEILGKELGVCGGRGGSQHLCKDGFFSNGIQGGIVPVAAGLAFARKLLDSGSISVVFIGDGTLGEGVLYEVLNIASKWSLPLLIVLENNFYAQSTHHSETLAGDICERARAFGVRSVKADTWNWRGLFAAAEDLAGYTRRQSRPSLLQVDTYRLKAHSKGDDNRDIHEIEHFRSIDPINVALREREAELAPDLAEVRETVEQAIAAARSARYPSPTSAARAPRAPSFSPVPASRAAPLRMSRAINDAFVEIMERDPRILFIGEDVKSPYGGAFKISDGLSDRFPGRVFNTPISESAIVGIGCGVAMAGYRPFVEIMFGDFLTLAFDQILNHAAKFRYMYNEQVRVPLVIRTPMGAGRGYGPTHSQTLEKHFMGVPGLTVLAINNLIDPKLVYRALAEHQGDPVLLIENKVLYTKHVRSDAPAGFERTMSDEPFPAVVVAPRSTRIDVTIFGYGGLGDVLVDVADKLFEEHDVVAQIICPVQVFPFSVLPYAELVSRSKLAVTVEEGQGFAGFGAEVVAQLAELKGPSLPKVARIGPPSATIPASKPLEAQMFPGIDSIVERILELLTSSTGTARSMSRSSSPAEESSCR</sequence>
<comment type="function">
    <text evidence="2">E1 component of the 2-oxoglutarate dehydrogenase (OGDH) complex which catalyzes the decarboxylation of 2-oxoglutarate, the first step in the conversion of 2-oxoglutarate to succinyl-CoA and CO(2).</text>
</comment>
<dbReference type="InterPro" id="IPR050642">
    <property type="entry name" value="PDH_E1_Alpha_Subunit"/>
</dbReference>
<evidence type="ECO:0000256" key="3">
    <source>
        <dbReference type="ARBA" id="ARBA00023002"/>
    </source>
</evidence>
<evidence type="ECO:0000256" key="1">
    <source>
        <dbReference type="ARBA" id="ARBA00001964"/>
    </source>
</evidence>
<evidence type="ECO:0000256" key="2">
    <source>
        <dbReference type="ARBA" id="ARBA00003906"/>
    </source>
</evidence>
<evidence type="ECO:0000259" key="6">
    <source>
        <dbReference type="SMART" id="SM00861"/>
    </source>
</evidence>
<keyword evidence="3" id="KW-0560">Oxidoreductase</keyword>
<evidence type="ECO:0000256" key="4">
    <source>
        <dbReference type="ARBA" id="ARBA00023052"/>
    </source>
</evidence>
<dbReference type="CDD" id="cd02000">
    <property type="entry name" value="TPP_E1_PDC_ADC_BCADC"/>
    <property type="match status" value="1"/>
</dbReference>
<feature type="region of interest" description="Disordered" evidence="5">
    <location>
        <begin position="662"/>
        <end position="681"/>
    </location>
</feature>
<dbReference type="InterPro" id="IPR033248">
    <property type="entry name" value="Transketolase_C"/>
</dbReference>
<dbReference type="CDD" id="cd07036">
    <property type="entry name" value="TPP_PYR_E1-PDHc-beta_like"/>
    <property type="match status" value="1"/>
</dbReference>
<dbReference type="Gene3D" id="3.40.50.920">
    <property type="match status" value="1"/>
</dbReference>
<comment type="cofactor">
    <cofactor evidence="1">
        <name>thiamine diphosphate</name>
        <dbReference type="ChEBI" id="CHEBI:58937"/>
    </cofactor>
</comment>
<dbReference type="GO" id="GO:0006086">
    <property type="term" value="P:pyruvate decarboxylation to acetyl-CoA"/>
    <property type="evidence" value="ECO:0007669"/>
    <property type="project" value="TreeGrafter"/>
</dbReference>
<evidence type="ECO:0000313" key="7">
    <source>
        <dbReference type="EMBL" id="AUX32349.1"/>
    </source>
</evidence>
<dbReference type="InterPro" id="IPR009014">
    <property type="entry name" value="Transketo_C/PFOR_II"/>
</dbReference>
<dbReference type="InterPro" id="IPR029061">
    <property type="entry name" value="THDP-binding"/>
</dbReference>
<dbReference type="EMBL" id="CP012672">
    <property type="protein sequence ID" value="AUX32349.1"/>
    <property type="molecule type" value="Genomic_DNA"/>
</dbReference>
<dbReference type="GO" id="GO:0016624">
    <property type="term" value="F:oxidoreductase activity, acting on the aldehyde or oxo group of donors, disulfide as acceptor"/>
    <property type="evidence" value="ECO:0007669"/>
    <property type="project" value="InterPro"/>
</dbReference>
<dbReference type="RefSeq" id="WP_165374097.1">
    <property type="nucleotide sequence ID" value="NZ_CP012672.1"/>
</dbReference>
<dbReference type="Pfam" id="PF00676">
    <property type="entry name" value="E1_dh"/>
    <property type="match status" value="1"/>
</dbReference>
<dbReference type="Proteomes" id="UP000295497">
    <property type="component" value="Chromosome"/>
</dbReference>
<dbReference type="Pfam" id="PF02779">
    <property type="entry name" value="Transket_pyr"/>
    <property type="match status" value="1"/>
</dbReference>
<dbReference type="InterPro" id="IPR001017">
    <property type="entry name" value="DH_E1"/>
</dbReference>
<organism evidence="7 8">
    <name type="scientific">Sorangium cellulosum</name>
    <name type="common">Polyangium cellulosum</name>
    <dbReference type="NCBI Taxonomy" id="56"/>
    <lineage>
        <taxon>Bacteria</taxon>
        <taxon>Pseudomonadati</taxon>
        <taxon>Myxococcota</taxon>
        <taxon>Polyangia</taxon>
        <taxon>Polyangiales</taxon>
        <taxon>Polyangiaceae</taxon>
        <taxon>Sorangium</taxon>
    </lineage>
</organism>
<dbReference type="Pfam" id="PF02780">
    <property type="entry name" value="Transketolase_C"/>
    <property type="match status" value="1"/>
</dbReference>
<evidence type="ECO:0000313" key="8">
    <source>
        <dbReference type="Proteomes" id="UP000295497"/>
    </source>
</evidence>
<proteinExistence type="predicted"/>
<dbReference type="InterPro" id="IPR005475">
    <property type="entry name" value="Transketolase-like_Pyr-bd"/>
</dbReference>
<protein>
    <recommendedName>
        <fullName evidence="6">Transketolase-like pyrimidine-binding domain-containing protein</fullName>
    </recommendedName>
</protein>
<gene>
    <name evidence="7" type="ORF">SOCE836_044860</name>
</gene>